<dbReference type="Proteomes" id="UP000765802">
    <property type="component" value="Unassembled WGS sequence"/>
</dbReference>
<organism evidence="2 3">
    <name type="scientific">Flavihumibacter stibioxidans</name>
    <dbReference type="NCBI Taxonomy" id="1834163"/>
    <lineage>
        <taxon>Bacteria</taxon>
        <taxon>Pseudomonadati</taxon>
        <taxon>Bacteroidota</taxon>
        <taxon>Chitinophagia</taxon>
        <taxon>Chitinophagales</taxon>
        <taxon>Chitinophagaceae</taxon>
        <taxon>Flavihumibacter</taxon>
    </lineage>
</organism>
<evidence type="ECO:0000313" key="2">
    <source>
        <dbReference type="EMBL" id="MBC6490233.1"/>
    </source>
</evidence>
<keyword evidence="1" id="KW-0472">Membrane</keyword>
<evidence type="ECO:0000256" key="1">
    <source>
        <dbReference type="SAM" id="Phobius"/>
    </source>
</evidence>
<keyword evidence="1" id="KW-0812">Transmembrane</keyword>
<reference evidence="2 3" key="1">
    <citation type="submission" date="2016-07" db="EMBL/GenBank/DDBJ databases">
        <title>Genome analysis of Flavihumibacter stibioxidans YS-17.</title>
        <authorList>
            <person name="Shi K."/>
            <person name="Han Y."/>
            <person name="Wang G."/>
        </authorList>
    </citation>
    <scope>NUCLEOTIDE SEQUENCE [LARGE SCALE GENOMIC DNA]</scope>
    <source>
        <strain evidence="2 3">YS-17</strain>
    </source>
</reference>
<evidence type="ECO:0000313" key="3">
    <source>
        <dbReference type="Proteomes" id="UP000765802"/>
    </source>
</evidence>
<protein>
    <submittedName>
        <fullName evidence="2">Uncharacterized protein</fullName>
    </submittedName>
</protein>
<accession>A0ABR7M5D3</accession>
<feature type="transmembrane region" description="Helical" evidence="1">
    <location>
        <begin position="137"/>
        <end position="156"/>
    </location>
</feature>
<feature type="transmembrane region" description="Helical" evidence="1">
    <location>
        <begin position="16"/>
        <end position="36"/>
    </location>
</feature>
<sequence length="162" mass="18047">MSTQNPFEQQGNKLPTFLNVLTILTFIGSAILLFSMPLAKLSMRMTKKALENSEAMDKLSAEQVEEMERTVRTFDLMEANAVPLWIVTILAAVLCVYGAIRMRKLKKEGFYIYAIGEFLPLIGGVIILGFANQFPSTGSYVAGIGFPVLFTVLYATQLRHMN</sequence>
<dbReference type="EMBL" id="MBUA01000001">
    <property type="protein sequence ID" value="MBC6490233.1"/>
    <property type="molecule type" value="Genomic_DNA"/>
</dbReference>
<gene>
    <name evidence="2" type="ORF">BC349_04610</name>
</gene>
<keyword evidence="1" id="KW-1133">Transmembrane helix</keyword>
<dbReference type="RefSeq" id="WP_187255552.1">
    <property type="nucleotide sequence ID" value="NZ_JBHULF010000006.1"/>
</dbReference>
<feature type="transmembrane region" description="Helical" evidence="1">
    <location>
        <begin position="112"/>
        <end position="131"/>
    </location>
</feature>
<proteinExistence type="predicted"/>
<comment type="caution">
    <text evidence="2">The sequence shown here is derived from an EMBL/GenBank/DDBJ whole genome shotgun (WGS) entry which is preliminary data.</text>
</comment>
<feature type="transmembrane region" description="Helical" evidence="1">
    <location>
        <begin position="82"/>
        <end position="100"/>
    </location>
</feature>
<name>A0ABR7M5D3_9BACT</name>
<keyword evidence="3" id="KW-1185">Reference proteome</keyword>